<evidence type="ECO:0000313" key="3">
    <source>
        <dbReference type="EMBL" id="ELU42895.1"/>
    </source>
</evidence>
<evidence type="ECO:0000313" key="4">
    <source>
        <dbReference type="Proteomes" id="UP000011668"/>
    </source>
</evidence>
<evidence type="ECO:0000256" key="2">
    <source>
        <dbReference type="SAM" id="Phobius"/>
    </source>
</evidence>
<keyword evidence="2" id="KW-0472">Membrane</keyword>
<proteinExistence type="predicted"/>
<feature type="transmembrane region" description="Helical" evidence="2">
    <location>
        <begin position="143"/>
        <end position="163"/>
    </location>
</feature>
<organism evidence="3 4">
    <name type="scientific">Thanatephorus cucumeris (strain AG1-IA)</name>
    <name type="common">Rice sheath blight fungus</name>
    <name type="synonym">Rhizoctonia solani</name>
    <dbReference type="NCBI Taxonomy" id="983506"/>
    <lineage>
        <taxon>Eukaryota</taxon>
        <taxon>Fungi</taxon>
        <taxon>Dikarya</taxon>
        <taxon>Basidiomycota</taxon>
        <taxon>Agaricomycotina</taxon>
        <taxon>Agaricomycetes</taxon>
        <taxon>Cantharellales</taxon>
        <taxon>Ceratobasidiaceae</taxon>
        <taxon>Rhizoctonia</taxon>
        <taxon>Rhizoctonia solani AG-1</taxon>
    </lineage>
</organism>
<feature type="transmembrane region" description="Helical" evidence="2">
    <location>
        <begin position="102"/>
        <end position="119"/>
    </location>
</feature>
<gene>
    <name evidence="3" type="ORF">AG1IA_03075</name>
</gene>
<feature type="region of interest" description="Disordered" evidence="1">
    <location>
        <begin position="175"/>
        <end position="210"/>
    </location>
</feature>
<dbReference type="Proteomes" id="UP000011668">
    <property type="component" value="Unassembled WGS sequence"/>
</dbReference>
<keyword evidence="2" id="KW-1133">Transmembrane helix</keyword>
<name>L8WY25_THACA</name>
<reference evidence="3 4" key="1">
    <citation type="journal article" date="2013" name="Nat. Commun.">
        <title>The evolution and pathogenic mechanisms of the rice sheath blight pathogen.</title>
        <authorList>
            <person name="Zheng A."/>
            <person name="Lin R."/>
            <person name="Xu L."/>
            <person name="Qin P."/>
            <person name="Tang C."/>
            <person name="Ai P."/>
            <person name="Zhang D."/>
            <person name="Liu Y."/>
            <person name="Sun Z."/>
            <person name="Feng H."/>
            <person name="Wang Y."/>
            <person name="Chen Y."/>
            <person name="Liang X."/>
            <person name="Fu R."/>
            <person name="Li Q."/>
            <person name="Zhang J."/>
            <person name="Yu X."/>
            <person name="Xie Z."/>
            <person name="Ding L."/>
            <person name="Guan P."/>
            <person name="Tang J."/>
            <person name="Liang Y."/>
            <person name="Wang S."/>
            <person name="Deng Q."/>
            <person name="Li S."/>
            <person name="Zhu J."/>
            <person name="Wang L."/>
            <person name="Liu H."/>
            <person name="Li P."/>
        </authorList>
    </citation>
    <scope>NUCLEOTIDE SEQUENCE [LARGE SCALE GENOMIC DNA]</scope>
    <source>
        <strain evidence="4">AG-1 IA</strain>
    </source>
</reference>
<dbReference type="HOGENOM" id="CLU_1310842_0_0_1"/>
<dbReference type="EMBL" id="AFRT01000690">
    <property type="protein sequence ID" value="ELU42895.1"/>
    <property type="molecule type" value="Genomic_DNA"/>
</dbReference>
<dbReference type="AlphaFoldDB" id="L8WY25"/>
<dbReference type="OrthoDB" id="3342455at2759"/>
<sequence length="210" mass="23605">MADIMDLFPNGMTPKTEMVGQSGMTAYERIGNTCQWRWATACSSELVDDRLGCAVGTSALYPIHDRFRHCGLAAWMDNVLSGLKFVNPPIGPDMYARKQWEAFAFIVSMHAAGVLWVFFRQDLTITIGGLWIVLSILLRRPKGAALIIFAVLYPLTYISTMAWKRLRRHEENQGRIALPPDEEESVEGNHYPNGNGTQEDAAVWGGEERR</sequence>
<protein>
    <submittedName>
        <fullName evidence="3">Uncharacterized protein</fullName>
    </submittedName>
</protein>
<keyword evidence="4" id="KW-1185">Reference proteome</keyword>
<comment type="caution">
    <text evidence="3">The sequence shown here is derived from an EMBL/GenBank/DDBJ whole genome shotgun (WGS) entry which is preliminary data.</text>
</comment>
<evidence type="ECO:0000256" key="1">
    <source>
        <dbReference type="SAM" id="MobiDB-lite"/>
    </source>
</evidence>
<accession>L8WY25</accession>
<keyword evidence="2" id="KW-0812">Transmembrane</keyword>